<dbReference type="PANTHER" id="PTHR42830">
    <property type="entry name" value="OSMOTICALLY INDUCIBLE FAMILY PROTEIN"/>
    <property type="match status" value="1"/>
</dbReference>
<dbReference type="InterPro" id="IPR036102">
    <property type="entry name" value="OsmC/Ohrsf"/>
</dbReference>
<dbReference type="RefSeq" id="WP_136451395.1">
    <property type="nucleotide sequence ID" value="NZ_SSTI01000005.1"/>
</dbReference>
<comment type="caution">
    <text evidence="1">The sequence shown here is derived from an EMBL/GenBank/DDBJ whole genome shotgun (WGS) entry which is preliminary data.</text>
</comment>
<evidence type="ECO:0000313" key="1">
    <source>
        <dbReference type="EMBL" id="THG40179.1"/>
    </source>
</evidence>
<dbReference type="InterPro" id="IPR052707">
    <property type="entry name" value="OsmC_Ohr_Peroxiredoxin"/>
</dbReference>
<dbReference type="InterPro" id="IPR015946">
    <property type="entry name" value="KH_dom-like_a/b"/>
</dbReference>
<dbReference type="InterPro" id="IPR003718">
    <property type="entry name" value="OsmC/Ohr_fam"/>
</dbReference>
<reference evidence="1 2" key="1">
    <citation type="submission" date="2019-04" db="EMBL/GenBank/DDBJ databases">
        <title>Microbes associate with the intestines of laboratory mice.</title>
        <authorList>
            <person name="Navarre W."/>
            <person name="Wong E."/>
            <person name="Huang K.C."/>
            <person name="Tropini C."/>
            <person name="Ng K."/>
            <person name="Yu B."/>
        </authorList>
    </citation>
    <scope>NUCLEOTIDE SEQUENCE [LARGE SCALE GENOMIC DNA]</scope>
    <source>
        <strain evidence="1 2">NM83_B4-11</strain>
    </source>
</reference>
<accession>A0ABY2QIH6</accession>
<dbReference type="EMBL" id="SSTI01000005">
    <property type="protein sequence ID" value="THG40179.1"/>
    <property type="molecule type" value="Genomic_DNA"/>
</dbReference>
<proteinExistence type="predicted"/>
<keyword evidence="2" id="KW-1185">Reference proteome</keyword>
<gene>
    <name evidence="1" type="ORF">E5988_08345</name>
</gene>
<sequence>MKVHRYALDVEWTGNRGEGTRTIAGYSRDHRITAPGKPPIHGSSDPAFRGDPTRWNPEELLLASICACHKLWYLGLCAQAGLTVLAYRDRAEGVMEEEPGGAGQFTAVTLSPTVTITASSDPALAAALHERAHAMCFIARSVAFPIHHTPVIEVAPAT</sequence>
<organism evidence="1 2">
    <name type="scientific">Sphingomonas olei</name>
    <dbReference type="NCBI Taxonomy" id="1886787"/>
    <lineage>
        <taxon>Bacteria</taxon>
        <taxon>Pseudomonadati</taxon>
        <taxon>Pseudomonadota</taxon>
        <taxon>Alphaproteobacteria</taxon>
        <taxon>Sphingomonadales</taxon>
        <taxon>Sphingomonadaceae</taxon>
        <taxon>Sphingomonas</taxon>
    </lineage>
</organism>
<dbReference type="Pfam" id="PF02566">
    <property type="entry name" value="OsmC"/>
    <property type="match status" value="1"/>
</dbReference>
<name>A0ABY2QIH6_9SPHN</name>
<evidence type="ECO:0000313" key="2">
    <source>
        <dbReference type="Proteomes" id="UP000308038"/>
    </source>
</evidence>
<protein>
    <submittedName>
        <fullName evidence="1">OsmC family peroxiredoxin</fullName>
    </submittedName>
</protein>
<dbReference type="Proteomes" id="UP000308038">
    <property type="component" value="Unassembled WGS sequence"/>
</dbReference>
<dbReference type="PANTHER" id="PTHR42830:SF2">
    <property type="entry name" value="OSMC_OHR FAMILY PROTEIN"/>
    <property type="match status" value="1"/>
</dbReference>
<dbReference type="Gene3D" id="3.30.300.20">
    <property type="match status" value="1"/>
</dbReference>
<dbReference type="SUPFAM" id="SSF82784">
    <property type="entry name" value="OsmC-like"/>
    <property type="match status" value="1"/>
</dbReference>